<gene>
    <name evidence="9" type="ORF">CCMP2556_LOCUS54740</name>
</gene>
<dbReference type="Proteomes" id="UP001642484">
    <property type="component" value="Unassembled WGS sequence"/>
</dbReference>
<evidence type="ECO:0000256" key="4">
    <source>
        <dbReference type="ARBA" id="ARBA00022475"/>
    </source>
</evidence>
<keyword evidence="7 8" id="KW-0472">Membrane</keyword>
<evidence type="ECO:0000256" key="2">
    <source>
        <dbReference type="ARBA" id="ARBA00009773"/>
    </source>
</evidence>
<keyword evidence="4" id="KW-1003">Cell membrane</keyword>
<proteinExistence type="inferred from homology"/>
<feature type="transmembrane region" description="Helical" evidence="8">
    <location>
        <begin position="378"/>
        <end position="398"/>
    </location>
</feature>
<evidence type="ECO:0000256" key="5">
    <source>
        <dbReference type="ARBA" id="ARBA00022692"/>
    </source>
</evidence>
<reference evidence="9 10" key="1">
    <citation type="submission" date="2024-02" db="EMBL/GenBank/DDBJ databases">
        <authorList>
            <person name="Chen Y."/>
            <person name="Shah S."/>
            <person name="Dougan E. K."/>
            <person name="Thang M."/>
            <person name="Chan C."/>
        </authorList>
    </citation>
    <scope>NUCLEOTIDE SEQUENCE [LARGE SCALE GENOMIC DNA]</scope>
</reference>
<evidence type="ECO:0000313" key="9">
    <source>
        <dbReference type="EMBL" id="CAK9117409.1"/>
    </source>
</evidence>
<dbReference type="PANTHER" id="PTHR21716:SF53">
    <property type="entry name" value="PERMEASE PERM-RELATED"/>
    <property type="match status" value="1"/>
</dbReference>
<feature type="transmembrane region" description="Helical" evidence="8">
    <location>
        <begin position="152"/>
        <end position="178"/>
    </location>
</feature>
<feature type="transmembrane region" description="Helical" evidence="8">
    <location>
        <begin position="56"/>
        <end position="75"/>
    </location>
</feature>
<comment type="similarity">
    <text evidence="2">Belongs to the autoinducer-2 exporter (AI-2E) (TC 2.A.86) family.</text>
</comment>
<accession>A0ABP0SZ71</accession>
<feature type="transmembrane region" description="Helical" evidence="8">
    <location>
        <begin position="339"/>
        <end position="358"/>
    </location>
</feature>
<keyword evidence="3" id="KW-0813">Transport</keyword>
<keyword evidence="5 8" id="KW-0812">Transmembrane</keyword>
<name>A0ABP0SZ71_9DINO</name>
<evidence type="ECO:0000256" key="8">
    <source>
        <dbReference type="SAM" id="Phobius"/>
    </source>
</evidence>
<feature type="transmembrane region" description="Helical" evidence="8">
    <location>
        <begin position="243"/>
        <end position="264"/>
    </location>
</feature>
<dbReference type="Pfam" id="PF01594">
    <property type="entry name" value="AI-2E_transport"/>
    <property type="match status" value="1"/>
</dbReference>
<keyword evidence="10" id="KW-1185">Reference proteome</keyword>
<dbReference type="EMBL" id="CAXAMN010028694">
    <property type="protein sequence ID" value="CAK9117409.1"/>
    <property type="molecule type" value="Genomic_DNA"/>
</dbReference>
<feature type="transmembrane region" description="Helical" evidence="8">
    <location>
        <begin position="303"/>
        <end position="332"/>
    </location>
</feature>
<evidence type="ECO:0008006" key="11">
    <source>
        <dbReference type="Google" id="ProtNLM"/>
    </source>
</evidence>
<evidence type="ECO:0000256" key="6">
    <source>
        <dbReference type="ARBA" id="ARBA00022989"/>
    </source>
</evidence>
<dbReference type="InterPro" id="IPR002549">
    <property type="entry name" value="AI-2E-like"/>
</dbReference>
<evidence type="ECO:0000256" key="3">
    <source>
        <dbReference type="ARBA" id="ARBA00022448"/>
    </source>
</evidence>
<feature type="transmembrane region" description="Helical" evidence="8">
    <location>
        <begin position="276"/>
        <end position="297"/>
    </location>
</feature>
<comment type="caution">
    <text evidence="9">The sequence shown here is derived from an EMBL/GenBank/DDBJ whole genome shotgun (WGS) entry which is preliminary data.</text>
</comment>
<dbReference type="PANTHER" id="PTHR21716">
    <property type="entry name" value="TRANSMEMBRANE PROTEIN"/>
    <property type="match status" value="1"/>
</dbReference>
<protein>
    <recommendedName>
        <fullName evidence="11">Transmembrane protein</fullName>
    </recommendedName>
</protein>
<keyword evidence="6 8" id="KW-1133">Transmembrane helix</keyword>
<evidence type="ECO:0000256" key="1">
    <source>
        <dbReference type="ARBA" id="ARBA00004651"/>
    </source>
</evidence>
<sequence length="457" mass="50836">MDAFTSAAARSFRDRMTFHCGATMGFTCAVYLMGILRPVLEPFFWALFLVTALEPLSRFFEGLLLGAGELLCGAFRRRRGRCLCASPCSGGCVWFFPTLLLFASPKLEKIFQFASERRGMVDVAALSPLWHIAPEDGDVSCKESCCACLSRLISVLGALLVVFLALFGMACVVIDGVVRVQKDLPLYELGAHTIVQRAKAFVKSLSLTFPEAFLTMVSEKLLDEAKLMLSTALGGLLEYLSNVIFELLMLGLYVLFWLCTPMPIASTTETIFRRYLFLKGTACLGYGVCVGLVFYLLKLQLPVVFGLTSFVLSFIPEVGAFLAMLLSVPVILFDSRHEAALVTFLSALAAQLGLKFFFTNIVEVKLVENDSTMKMHPVVTLLAVTFFGFLWGPTGMLLSVPMMTYFKAVLLVEYVPPGYRDPLLILIEGDRMAPKRHRARMKDLSTEEWQRQRHNSD</sequence>
<evidence type="ECO:0000256" key="7">
    <source>
        <dbReference type="ARBA" id="ARBA00023136"/>
    </source>
</evidence>
<organism evidence="9 10">
    <name type="scientific">Durusdinium trenchii</name>
    <dbReference type="NCBI Taxonomy" id="1381693"/>
    <lineage>
        <taxon>Eukaryota</taxon>
        <taxon>Sar</taxon>
        <taxon>Alveolata</taxon>
        <taxon>Dinophyceae</taxon>
        <taxon>Suessiales</taxon>
        <taxon>Symbiodiniaceae</taxon>
        <taxon>Durusdinium</taxon>
    </lineage>
</organism>
<evidence type="ECO:0000313" key="10">
    <source>
        <dbReference type="Proteomes" id="UP001642484"/>
    </source>
</evidence>
<feature type="transmembrane region" description="Helical" evidence="8">
    <location>
        <begin position="16"/>
        <end position="36"/>
    </location>
</feature>
<comment type="subcellular location">
    <subcellularLocation>
        <location evidence="1">Cell membrane</location>
        <topology evidence="1">Multi-pass membrane protein</topology>
    </subcellularLocation>
</comment>